<organism evidence="1">
    <name type="scientific">Fusobacterium nucleatum</name>
    <dbReference type="NCBI Taxonomy" id="851"/>
    <lineage>
        <taxon>Bacteria</taxon>
        <taxon>Fusobacteriati</taxon>
        <taxon>Fusobacteriota</taxon>
        <taxon>Fusobacteriia</taxon>
        <taxon>Fusobacteriales</taxon>
        <taxon>Fusobacteriaceae</taxon>
        <taxon>Fusobacterium</taxon>
    </lineage>
</organism>
<dbReference type="AlphaFoldDB" id="A0A323U281"/>
<sequence length="113" mass="13882">MERKVLPPVIRYNPNYFKKFYYEDISEELNKFHNATFYYDETNNQRKLSLKKNFLNLCDKNFILGGVVQFEKRFKGNFNSLKVELIKYGLQKNINELKLKYLSQKKRFFKIYR</sequence>
<proteinExistence type="predicted"/>
<name>A0A323U281_FUSNU</name>
<gene>
    <name evidence="1" type="ORF">DNF10_04305</name>
</gene>
<dbReference type="EMBL" id="QKOC01000004">
    <property type="protein sequence ID" value="PZA04826.1"/>
    <property type="molecule type" value="Genomic_DNA"/>
</dbReference>
<reference evidence="1" key="1">
    <citation type="submission" date="2018-06" db="EMBL/GenBank/DDBJ databases">
        <title>Sequence of the Fusobacterium nucleatum str. 12230 genome.</title>
        <authorList>
            <person name="Navarre W."/>
        </authorList>
    </citation>
    <scope>NUCLEOTIDE SEQUENCE [LARGE SCALE GENOMIC DNA]</scope>
    <source>
        <strain evidence="1">12230</strain>
    </source>
</reference>
<protein>
    <submittedName>
        <fullName evidence="1">Uncharacterized protein</fullName>
    </submittedName>
</protein>
<evidence type="ECO:0000313" key="1">
    <source>
        <dbReference type="EMBL" id="PZA04826.1"/>
    </source>
</evidence>
<comment type="caution">
    <text evidence="1">The sequence shown here is derived from an EMBL/GenBank/DDBJ whole genome shotgun (WGS) entry which is preliminary data.</text>
</comment>
<accession>A0A323U281</accession>